<keyword evidence="2" id="KW-1185">Reference proteome</keyword>
<accession>A0ABV2ASE6</accession>
<feature type="non-terminal residue" evidence="1">
    <location>
        <position position="169"/>
    </location>
</feature>
<evidence type="ECO:0008006" key="3">
    <source>
        <dbReference type="Google" id="ProtNLM"/>
    </source>
</evidence>
<dbReference type="EMBL" id="JBDODL010002957">
    <property type="protein sequence ID" value="MES1922494.1"/>
    <property type="molecule type" value="Genomic_DNA"/>
</dbReference>
<evidence type="ECO:0000313" key="1">
    <source>
        <dbReference type="EMBL" id="MES1922494.1"/>
    </source>
</evidence>
<protein>
    <recommendedName>
        <fullName evidence="3">Maturase K</fullName>
    </recommendedName>
</protein>
<sequence>MCIKKLKELINSRKFKAVFLMRNNSCYEQFVKYAEVAKSFGWDVHVFYPEFLSSSLHLLFVCLQSVYQRSFKGDHPTFKSVPIKRQIEITLSFFACFRRAKESATVDSVSSIQWISPNAVENKMSVKPRRREAEYLRCLVKMYLNSDSPFSVSISEHSFDVLSLLGIKT</sequence>
<gene>
    <name evidence="1" type="ORF">MHBO_004012</name>
</gene>
<organism evidence="1 2">
    <name type="scientific">Bonamia ostreae</name>
    <dbReference type="NCBI Taxonomy" id="126728"/>
    <lineage>
        <taxon>Eukaryota</taxon>
        <taxon>Sar</taxon>
        <taxon>Rhizaria</taxon>
        <taxon>Endomyxa</taxon>
        <taxon>Ascetosporea</taxon>
        <taxon>Haplosporida</taxon>
        <taxon>Bonamia</taxon>
    </lineage>
</organism>
<comment type="caution">
    <text evidence="1">The sequence shown here is derived from an EMBL/GenBank/DDBJ whole genome shotgun (WGS) entry which is preliminary data.</text>
</comment>
<proteinExistence type="predicted"/>
<evidence type="ECO:0000313" key="2">
    <source>
        <dbReference type="Proteomes" id="UP001439008"/>
    </source>
</evidence>
<dbReference type="Proteomes" id="UP001439008">
    <property type="component" value="Unassembled WGS sequence"/>
</dbReference>
<name>A0ABV2ASE6_9EUKA</name>
<reference evidence="1 2" key="1">
    <citation type="journal article" date="2024" name="BMC Biol.">
        <title>Comparative genomics of Ascetosporea gives new insight into the evolutionary basis for animal parasitism in Rhizaria.</title>
        <authorList>
            <person name="Hiltunen Thoren M."/>
            <person name="Onut-Brannstrom I."/>
            <person name="Alfjorden A."/>
            <person name="Peckova H."/>
            <person name="Swords F."/>
            <person name="Hooper C."/>
            <person name="Holzer A.S."/>
            <person name="Bass D."/>
            <person name="Burki F."/>
        </authorList>
    </citation>
    <scope>NUCLEOTIDE SEQUENCE [LARGE SCALE GENOMIC DNA]</scope>
    <source>
        <strain evidence="1">20-A016</strain>
    </source>
</reference>